<proteinExistence type="predicted"/>
<dbReference type="AlphaFoldDB" id="E8KK29"/>
<reference evidence="1 2" key="1">
    <citation type="submission" date="2011-01" db="EMBL/GenBank/DDBJ databases">
        <authorList>
            <person name="Muzny D."/>
            <person name="Qin X."/>
            <person name="Deng J."/>
            <person name="Jiang H."/>
            <person name="Liu Y."/>
            <person name="Qu J."/>
            <person name="Song X.-Z."/>
            <person name="Zhang L."/>
            <person name="Thornton R."/>
            <person name="Coyle M."/>
            <person name="Francisco L."/>
            <person name="Jackson L."/>
            <person name="Javaid M."/>
            <person name="Korchina V."/>
            <person name="Kovar C."/>
            <person name="Mata R."/>
            <person name="Mathew T."/>
            <person name="Ngo R."/>
            <person name="Nguyen L."/>
            <person name="Nguyen N."/>
            <person name="Okwuonu G."/>
            <person name="Ongeri F."/>
            <person name="Pham C."/>
            <person name="Simmons D."/>
            <person name="Wilczek-Boney K."/>
            <person name="Hale W."/>
            <person name="Jakkamsetti A."/>
            <person name="Pham P."/>
            <person name="Ruth R."/>
            <person name="San Lucas F."/>
            <person name="Warren J."/>
            <person name="Zhang J."/>
            <person name="Zhao Z."/>
            <person name="Zhou C."/>
            <person name="Zhu D."/>
            <person name="Lee S."/>
            <person name="Bess C."/>
            <person name="Blankenburg K."/>
            <person name="Forbes L."/>
            <person name="Fu Q."/>
            <person name="Gubbala S."/>
            <person name="Hirani K."/>
            <person name="Jayaseelan J.C."/>
            <person name="Lara F."/>
            <person name="Munidasa M."/>
            <person name="Palculict T."/>
            <person name="Patil S."/>
            <person name="Pu L.-L."/>
            <person name="Saada N."/>
            <person name="Tang L."/>
            <person name="Weissenberger G."/>
            <person name="Zhu Y."/>
            <person name="Hemphill L."/>
            <person name="Shang Y."/>
            <person name="Youmans B."/>
            <person name="Ayvaz T."/>
            <person name="Ross M."/>
            <person name="Santibanez J."/>
            <person name="Aqrawi P."/>
            <person name="Gross S."/>
            <person name="Joshi V."/>
            <person name="Fowler G."/>
            <person name="Nazareth L."/>
            <person name="Reid J."/>
            <person name="Worley K."/>
            <person name="Petrosino J."/>
            <person name="Highlander S."/>
            <person name="Gibbs R."/>
        </authorList>
    </citation>
    <scope>NUCLEOTIDE SEQUENCE [LARGE SCALE GENOMIC DNA]</scope>
    <source>
        <strain evidence="1 2">ATCC 25976</strain>
    </source>
</reference>
<dbReference type="EMBL" id="AEVG01000142">
    <property type="protein sequence ID" value="EFX90747.1"/>
    <property type="molecule type" value="Genomic_DNA"/>
</dbReference>
<accession>E8KK29</accession>
<keyword evidence="2" id="KW-1185">Reference proteome</keyword>
<name>E8KK29_9PAST</name>
<sequence>MEYVLINYQGSKHKISIENFECDLVDSDERQMGAENCYKFYNDEYGISRYLYEYPIGCFNYSSEWECDSDTEILEDTINYSSFFIAQD</sequence>
<dbReference type="RefSeq" id="WP_005624859.1">
    <property type="nucleotide sequence ID" value="NZ_GL831081.1"/>
</dbReference>
<organism evidence="1 2">
    <name type="scientific">Actinobacillus ureae ATCC 25976</name>
    <dbReference type="NCBI Taxonomy" id="887324"/>
    <lineage>
        <taxon>Bacteria</taxon>
        <taxon>Pseudomonadati</taxon>
        <taxon>Pseudomonadota</taxon>
        <taxon>Gammaproteobacteria</taxon>
        <taxon>Pasteurellales</taxon>
        <taxon>Pasteurellaceae</taxon>
        <taxon>Actinobacillus</taxon>
    </lineage>
</organism>
<evidence type="ECO:0000313" key="2">
    <source>
        <dbReference type="Proteomes" id="UP000005467"/>
    </source>
</evidence>
<dbReference type="HOGENOM" id="CLU_2462217_0_0_6"/>
<comment type="caution">
    <text evidence="1">The sequence shown here is derived from an EMBL/GenBank/DDBJ whole genome shotgun (WGS) entry which is preliminary data.</text>
</comment>
<protein>
    <submittedName>
        <fullName evidence="1">Uncharacterized protein</fullName>
    </submittedName>
</protein>
<gene>
    <name evidence="1" type="ORF">HMPREF0027_2196</name>
</gene>
<dbReference type="Proteomes" id="UP000005467">
    <property type="component" value="Unassembled WGS sequence"/>
</dbReference>
<evidence type="ECO:0000313" key="1">
    <source>
        <dbReference type="EMBL" id="EFX90747.1"/>
    </source>
</evidence>